<dbReference type="PANTHER" id="PTHR24068">
    <property type="entry name" value="UBIQUITIN-CONJUGATING ENZYME E2"/>
    <property type="match status" value="1"/>
</dbReference>
<sequence>MDNQSLLVGSDTFLDDKVALEDPRLPLYFHDALNITRVNVDSSLNNNNSVPATQVSVILLDRSRSMSDYRTASSDKNENCTHMDICRMMLGRLSDNILSTNEVHAFGLIEFATKHKTVCPITRSREQFEKALSFDDCRGDWTCMYDAIREAIKQIKTFTDSPLRASKDCKKLIICLSDGINNSGDTKIQTLYDLIKTNNIVIDFISFVCDEQLINKNETTKAQEFRKLCTVSGGYIYRNLNHLSDIELAALFEQEAAVWLSKRSRTSYGIIDKPVRYIPSAFQEKANRQLPSDNVIQNSSRSRRILNELHAMLKYPSEDIIVFAVPKNIAFWKVILKEPEETSYQGKFWVLYVEFDSHYPNCPPNVRFVTPIYHVNISGDGKICHQILGRCWSMQTKMSVIFENILDLLKKPNFDDAISCEKAHLYKESPNDYKREAKDHSNKYAKNDFKTLKDEYRLEDDDNQIDESP</sequence>
<name>A0A815BUX8_9BILA</name>
<dbReference type="Proteomes" id="UP000663882">
    <property type="component" value="Unassembled WGS sequence"/>
</dbReference>
<proteinExistence type="predicted"/>
<evidence type="ECO:0008006" key="5">
    <source>
        <dbReference type="Google" id="ProtNLM"/>
    </source>
</evidence>
<dbReference type="Pfam" id="PF00179">
    <property type="entry name" value="UQ_con"/>
    <property type="match status" value="1"/>
</dbReference>
<evidence type="ECO:0000259" key="2">
    <source>
        <dbReference type="PROSITE" id="PS50234"/>
    </source>
</evidence>
<organism evidence="3 4">
    <name type="scientific">Rotaria sordida</name>
    <dbReference type="NCBI Taxonomy" id="392033"/>
    <lineage>
        <taxon>Eukaryota</taxon>
        <taxon>Metazoa</taxon>
        <taxon>Spiralia</taxon>
        <taxon>Gnathifera</taxon>
        <taxon>Rotifera</taxon>
        <taxon>Eurotatoria</taxon>
        <taxon>Bdelloidea</taxon>
        <taxon>Philodinida</taxon>
        <taxon>Philodinidae</taxon>
        <taxon>Rotaria</taxon>
    </lineage>
</organism>
<evidence type="ECO:0000313" key="4">
    <source>
        <dbReference type="Proteomes" id="UP000663882"/>
    </source>
</evidence>
<dbReference type="SMART" id="SM00212">
    <property type="entry name" value="UBCc"/>
    <property type="match status" value="1"/>
</dbReference>
<comment type="caution">
    <text evidence="3">The sequence shown here is derived from an EMBL/GenBank/DDBJ whole genome shotgun (WGS) entry which is preliminary data.</text>
</comment>
<accession>A0A815BUX8</accession>
<dbReference type="Gene3D" id="3.40.50.410">
    <property type="entry name" value="von Willebrand factor, type A domain"/>
    <property type="match status" value="1"/>
</dbReference>
<dbReference type="CDD" id="cd00198">
    <property type="entry name" value="vWFA"/>
    <property type="match status" value="1"/>
</dbReference>
<dbReference type="AlphaFoldDB" id="A0A815BUX8"/>
<dbReference type="InterPro" id="IPR002035">
    <property type="entry name" value="VWF_A"/>
</dbReference>
<dbReference type="InterPro" id="IPR036465">
    <property type="entry name" value="vWFA_dom_sf"/>
</dbReference>
<reference evidence="3" key="1">
    <citation type="submission" date="2021-02" db="EMBL/GenBank/DDBJ databases">
        <authorList>
            <person name="Nowell W R."/>
        </authorList>
    </citation>
    <scope>NUCLEOTIDE SEQUENCE</scope>
</reference>
<dbReference type="Gene3D" id="3.10.110.10">
    <property type="entry name" value="Ubiquitin Conjugating Enzyme"/>
    <property type="match status" value="1"/>
</dbReference>
<gene>
    <name evidence="3" type="ORF">RFH988_LOCUS28404</name>
</gene>
<dbReference type="PROSITE" id="PS50127">
    <property type="entry name" value="UBC_2"/>
    <property type="match status" value="1"/>
</dbReference>
<dbReference type="InterPro" id="IPR000608">
    <property type="entry name" value="UBC"/>
</dbReference>
<dbReference type="EMBL" id="CAJNOO010002518">
    <property type="protein sequence ID" value="CAF1275236.1"/>
    <property type="molecule type" value="Genomic_DNA"/>
</dbReference>
<evidence type="ECO:0000313" key="3">
    <source>
        <dbReference type="EMBL" id="CAF1275236.1"/>
    </source>
</evidence>
<feature type="domain" description="VWFA" evidence="2">
    <location>
        <begin position="55"/>
        <end position="255"/>
    </location>
</feature>
<evidence type="ECO:0000259" key="1">
    <source>
        <dbReference type="PROSITE" id="PS50127"/>
    </source>
</evidence>
<protein>
    <recommendedName>
        <fullName evidence="5">UBC core domain-containing protein</fullName>
    </recommendedName>
</protein>
<dbReference type="SUPFAM" id="SSF54495">
    <property type="entry name" value="UBC-like"/>
    <property type="match status" value="1"/>
</dbReference>
<dbReference type="PROSITE" id="PS50234">
    <property type="entry name" value="VWFA"/>
    <property type="match status" value="1"/>
</dbReference>
<dbReference type="SUPFAM" id="SSF53300">
    <property type="entry name" value="vWA-like"/>
    <property type="match status" value="1"/>
</dbReference>
<feature type="domain" description="UBC core" evidence="1">
    <location>
        <begin position="300"/>
        <end position="446"/>
    </location>
</feature>
<dbReference type="OrthoDB" id="269518at2759"/>
<dbReference type="Pfam" id="PF13519">
    <property type="entry name" value="VWA_2"/>
    <property type="match status" value="1"/>
</dbReference>
<dbReference type="InterPro" id="IPR016135">
    <property type="entry name" value="UBQ-conjugating_enzyme/RWD"/>
</dbReference>